<keyword evidence="13" id="KW-1185">Reference proteome</keyword>
<keyword evidence="4 9" id="KW-0349">Heme</keyword>
<keyword evidence="11" id="KW-0812">Transmembrane</keyword>
<feature type="transmembrane region" description="Helical" evidence="11">
    <location>
        <begin position="12"/>
        <end position="29"/>
    </location>
</feature>
<evidence type="ECO:0000256" key="8">
    <source>
        <dbReference type="ARBA" id="ARBA00023033"/>
    </source>
</evidence>
<dbReference type="PRINTS" id="PR00385">
    <property type="entry name" value="P450"/>
</dbReference>
<dbReference type="Gene3D" id="1.10.630.10">
    <property type="entry name" value="Cytochrome P450"/>
    <property type="match status" value="1"/>
</dbReference>
<comment type="cofactor">
    <cofactor evidence="1 9">
        <name>heme</name>
        <dbReference type="ChEBI" id="CHEBI:30413"/>
    </cofactor>
</comment>
<dbReference type="PROSITE" id="PS00086">
    <property type="entry name" value="CYTOCHROME_P450"/>
    <property type="match status" value="1"/>
</dbReference>
<evidence type="ECO:0000256" key="3">
    <source>
        <dbReference type="ARBA" id="ARBA00010617"/>
    </source>
</evidence>
<keyword evidence="8 10" id="KW-0503">Monooxygenase</keyword>
<dbReference type="PRINTS" id="PR00463">
    <property type="entry name" value="EP450I"/>
</dbReference>
<dbReference type="AlphaFoldDB" id="A0AAD7B2Z5"/>
<comment type="pathway">
    <text evidence="2">Secondary metabolite biosynthesis.</text>
</comment>
<dbReference type="GO" id="GO:0016705">
    <property type="term" value="F:oxidoreductase activity, acting on paired donors, with incorporation or reduction of molecular oxygen"/>
    <property type="evidence" value="ECO:0007669"/>
    <property type="project" value="InterPro"/>
</dbReference>
<evidence type="ECO:0000256" key="4">
    <source>
        <dbReference type="ARBA" id="ARBA00022617"/>
    </source>
</evidence>
<name>A0AAD7B2Z5_9AGAR</name>
<dbReference type="EMBL" id="JARKIF010000047">
    <property type="protein sequence ID" value="KAJ7607937.1"/>
    <property type="molecule type" value="Genomic_DNA"/>
</dbReference>
<sequence length="519" mass="58481">MAIAADSTNLVTITTCAVALLPLVSVYLLRRREFKSPLPPGPPKLPLVGNLFNNPSTFEWKTYMEWSRMYDSDILHLDVAGQSIVILSSKDAAMDLLEKRSAIYSDRPRLPMVNELMGWDFNFTMQKYGEHWRAHRRLFHSVFHEQAAKKFLPAQLSATHQLLRRMLHTPEDFVAHLRHMAGKLIMETAYGIDVLPQNDPYVNLAEKALHSLVYALVPGRFVVDSLPVLKYVPTWFPGAGFQRLAKEWRALANNMIEKPYAEAKLKIALGNAPHSFTASALQSLEDSDDNEYQEQVIKGTAGTMYTAASDTTVSALNTFILAMLANPEAQKKAQAEIDSVVKRGHLPDFDDEPSLPYVKALFMEVLRWQPVTPIGIPHFVSIEDEYRGYKIPENSIVMANTWAILHDEVVYPDPYAFKPERFLLDGKLNPSVQWPDAAFGFGRRICPGRHMAKSSVWITIASILATFDIDKEVGEDGTVVEPSYEYFAGIVLMPLPFKCSIRPRSKDVEALIRATADQE</sequence>
<dbReference type="InterPro" id="IPR002401">
    <property type="entry name" value="Cyt_P450_E_grp-I"/>
</dbReference>
<dbReference type="InterPro" id="IPR001128">
    <property type="entry name" value="Cyt_P450"/>
</dbReference>
<evidence type="ECO:0000256" key="11">
    <source>
        <dbReference type="SAM" id="Phobius"/>
    </source>
</evidence>
<keyword evidence="7 9" id="KW-0408">Iron</keyword>
<evidence type="ECO:0000313" key="12">
    <source>
        <dbReference type="EMBL" id="KAJ7607937.1"/>
    </source>
</evidence>
<evidence type="ECO:0000256" key="10">
    <source>
        <dbReference type="RuleBase" id="RU000461"/>
    </source>
</evidence>
<dbReference type="GO" id="GO:0020037">
    <property type="term" value="F:heme binding"/>
    <property type="evidence" value="ECO:0007669"/>
    <property type="project" value="InterPro"/>
</dbReference>
<dbReference type="CDD" id="cd11065">
    <property type="entry name" value="CYP64-like"/>
    <property type="match status" value="1"/>
</dbReference>
<keyword evidence="5 9" id="KW-0479">Metal-binding</keyword>
<proteinExistence type="inferred from homology"/>
<keyword evidence="6 10" id="KW-0560">Oxidoreductase</keyword>
<dbReference type="GO" id="GO:0005506">
    <property type="term" value="F:iron ion binding"/>
    <property type="evidence" value="ECO:0007669"/>
    <property type="project" value="InterPro"/>
</dbReference>
<evidence type="ECO:0000256" key="1">
    <source>
        <dbReference type="ARBA" id="ARBA00001971"/>
    </source>
</evidence>
<gene>
    <name evidence="12" type="ORF">FB45DRAFT_947304</name>
</gene>
<evidence type="ECO:0000256" key="5">
    <source>
        <dbReference type="ARBA" id="ARBA00022723"/>
    </source>
</evidence>
<dbReference type="GO" id="GO:0004497">
    <property type="term" value="F:monooxygenase activity"/>
    <property type="evidence" value="ECO:0007669"/>
    <property type="project" value="UniProtKB-KW"/>
</dbReference>
<organism evidence="12 13">
    <name type="scientific">Roridomyces roridus</name>
    <dbReference type="NCBI Taxonomy" id="1738132"/>
    <lineage>
        <taxon>Eukaryota</taxon>
        <taxon>Fungi</taxon>
        <taxon>Dikarya</taxon>
        <taxon>Basidiomycota</taxon>
        <taxon>Agaricomycotina</taxon>
        <taxon>Agaricomycetes</taxon>
        <taxon>Agaricomycetidae</taxon>
        <taxon>Agaricales</taxon>
        <taxon>Marasmiineae</taxon>
        <taxon>Mycenaceae</taxon>
        <taxon>Roridomyces</taxon>
    </lineage>
</organism>
<dbReference type="Proteomes" id="UP001221142">
    <property type="component" value="Unassembled WGS sequence"/>
</dbReference>
<protein>
    <submittedName>
        <fullName evidence="12">Cytochrome P450</fullName>
    </submittedName>
</protein>
<dbReference type="SUPFAM" id="SSF48264">
    <property type="entry name" value="Cytochrome P450"/>
    <property type="match status" value="1"/>
</dbReference>
<evidence type="ECO:0000313" key="13">
    <source>
        <dbReference type="Proteomes" id="UP001221142"/>
    </source>
</evidence>
<dbReference type="Pfam" id="PF00067">
    <property type="entry name" value="p450"/>
    <property type="match status" value="1"/>
</dbReference>
<comment type="similarity">
    <text evidence="3 10">Belongs to the cytochrome P450 family.</text>
</comment>
<dbReference type="PANTHER" id="PTHR46300:SF7">
    <property type="entry name" value="P450, PUTATIVE (EUROFUNG)-RELATED"/>
    <property type="match status" value="1"/>
</dbReference>
<dbReference type="InterPro" id="IPR050364">
    <property type="entry name" value="Cytochrome_P450_fung"/>
</dbReference>
<accession>A0AAD7B2Z5</accession>
<evidence type="ECO:0000256" key="7">
    <source>
        <dbReference type="ARBA" id="ARBA00023004"/>
    </source>
</evidence>
<dbReference type="InterPro" id="IPR017972">
    <property type="entry name" value="Cyt_P450_CS"/>
</dbReference>
<evidence type="ECO:0000256" key="6">
    <source>
        <dbReference type="ARBA" id="ARBA00023002"/>
    </source>
</evidence>
<keyword evidence="11" id="KW-0472">Membrane</keyword>
<evidence type="ECO:0000256" key="9">
    <source>
        <dbReference type="PIRSR" id="PIRSR602401-1"/>
    </source>
</evidence>
<feature type="binding site" description="axial binding residue" evidence="9">
    <location>
        <position position="446"/>
    </location>
    <ligand>
        <name>heme</name>
        <dbReference type="ChEBI" id="CHEBI:30413"/>
    </ligand>
    <ligandPart>
        <name>Fe</name>
        <dbReference type="ChEBI" id="CHEBI:18248"/>
    </ligandPart>
</feature>
<evidence type="ECO:0000256" key="2">
    <source>
        <dbReference type="ARBA" id="ARBA00005179"/>
    </source>
</evidence>
<reference evidence="12" key="1">
    <citation type="submission" date="2023-03" db="EMBL/GenBank/DDBJ databases">
        <title>Massive genome expansion in bonnet fungi (Mycena s.s.) driven by repeated elements and novel gene families across ecological guilds.</title>
        <authorList>
            <consortium name="Lawrence Berkeley National Laboratory"/>
            <person name="Harder C.B."/>
            <person name="Miyauchi S."/>
            <person name="Viragh M."/>
            <person name="Kuo A."/>
            <person name="Thoen E."/>
            <person name="Andreopoulos B."/>
            <person name="Lu D."/>
            <person name="Skrede I."/>
            <person name="Drula E."/>
            <person name="Henrissat B."/>
            <person name="Morin E."/>
            <person name="Kohler A."/>
            <person name="Barry K."/>
            <person name="LaButti K."/>
            <person name="Morin E."/>
            <person name="Salamov A."/>
            <person name="Lipzen A."/>
            <person name="Mereny Z."/>
            <person name="Hegedus B."/>
            <person name="Baldrian P."/>
            <person name="Stursova M."/>
            <person name="Weitz H."/>
            <person name="Taylor A."/>
            <person name="Grigoriev I.V."/>
            <person name="Nagy L.G."/>
            <person name="Martin F."/>
            <person name="Kauserud H."/>
        </authorList>
    </citation>
    <scope>NUCLEOTIDE SEQUENCE</scope>
    <source>
        <strain evidence="12">9284</strain>
    </source>
</reference>
<dbReference type="InterPro" id="IPR036396">
    <property type="entry name" value="Cyt_P450_sf"/>
</dbReference>
<comment type="caution">
    <text evidence="12">The sequence shown here is derived from an EMBL/GenBank/DDBJ whole genome shotgun (WGS) entry which is preliminary data.</text>
</comment>
<dbReference type="PANTHER" id="PTHR46300">
    <property type="entry name" value="P450, PUTATIVE (EUROFUNG)-RELATED-RELATED"/>
    <property type="match status" value="1"/>
</dbReference>
<keyword evidence="11" id="KW-1133">Transmembrane helix</keyword>